<name>A0A0F7VNS5_STRLW</name>
<dbReference type="PANTHER" id="PTHR35010">
    <property type="entry name" value="BLL4672 PROTEIN-RELATED"/>
    <property type="match status" value="1"/>
</dbReference>
<accession>A0A0F7VNS5</accession>
<reference evidence="3 4" key="1">
    <citation type="submission" date="2015-02" db="EMBL/GenBank/DDBJ databases">
        <authorList>
            <person name="Gomez-Escribano P.J."/>
        </authorList>
    </citation>
    <scope>NUCLEOTIDE SEQUENCE [LARGE SCALE GENOMIC DNA]</scope>
    <source>
        <strain evidence="4">C34 (DSM 42122 / NRRL B-24963)</strain>
    </source>
</reference>
<dbReference type="InterPro" id="IPR041413">
    <property type="entry name" value="MLTR_LBD"/>
</dbReference>
<dbReference type="InterPro" id="IPR001387">
    <property type="entry name" value="Cro/C1-type_HTH"/>
</dbReference>
<evidence type="ECO:0000313" key="4">
    <source>
        <dbReference type="Proteomes" id="UP000035016"/>
    </source>
</evidence>
<evidence type="ECO:0000259" key="2">
    <source>
        <dbReference type="Pfam" id="PF17765"/>
    </source>
</evidence>
<dbReference type="InterPro" id="IPR010982">
    <property type="entry name" value="Lambda_DNA-bd_dom_sf"/>
</dbReference>
<dbReference type="KEGG" id="sle:sle_23330"/>
<dbReference type="Pfam" id="PF17765">
    <property type="entry name" value="MLTR_LBD"/>
    <property type="match status" value="1"/>
</dbReference>
<dbReference type="CDD" id="cd00093">
    <property type="entry name" value="HTH_XRE"/>
    <property type="match status" value="1"/>
</dbReference>
<feature type="region of interest" description="Disordered" evidence="1">
    <location>
        <begin position="1"/>
        <end position="22"/>
    </location>
</feature>
<evidence type="ECO:0000256" key="1">
    <source>
        <dbReference type="SAM" id="MobiDB-lite"/>
    </source>
</evidence>
<feature type="domain" description="MmyB-like transcription regulator ligand binding" evidence="2">
    <location>
        <begin position="126"/>
        <end position="283"/>
    </location>
</feature>
<gene>
    <name evidence="3" type="primary">sle_23330</name>
</gene>
<dbReference type="EMBL" id="LN831790">
    <property type="protein sequence ID" value="CQR61794.1"/>
    <property type="molecule type" value="Genomic_DNA"/>
</dbReference>
<proteinExistence type="predicted"/>
<dbReference type="GO" id="GO:0003677">
    <property type="term" value="F:DNA binding"/>
    <property type="evidence" value="ECO:0007669"/>
    <property type="project" value="InterPro"/>
</dbReference>
<dbReference type="SUPFAM" id="SSF47413">
    <property type="entry name" value="lambda repressor-like DNA-binding domains"/>
    <property type="match status" value="1"/>
</dbReference>
<dbReference type="Gene3D" id="1.10.260.40">
    <property type="entry name" value="lambda repressor-like DNA-binding domains"/>
    <property type="match status" value="1"/>
</dbReference>
<dbReference type="AlphaFoldDB" id="A0A0F7VNS5"/>
<dbReference type="Gene3D" id="3.30.450.180">
    <property type="match status" value="1"/>
</dbReference>
<sequence>MTQSSRSIRTANSNGRPNSSHQTITRVLRQARGRLNPRDIPGFTATFGPKDDPGLTQSEVAHLLGVSTKWYRSLELGKPRTYSKQFLQAVRRVLKLNQEEWETVWRLTQGRPAPDSAPRPTTVDAVPPSLRRFIDAQSWPAYLCNRRWDLLYYNSAALRDYPWILHGTNVMIWVLTYPEARTQLIDWEQDWAIPMIAQLRYHAELWKEDFGLQTLVSEVLADPAARALWDSPDLPVMPHPSATATRKLYLPRRGAEEFEVLLLTMQVDDMPSNRMMIVIPAAQEKAVAG</sequence>
<organism evidence="3 4">
    <name type="scientific">Streptomyces leeuwenhoekii</name>
    <dbReference type="NCBI Taxonomy" id="1437453"/>
    <lineage>
        <taxon>Bacteria</taxon>
        <taxon>Bacillati</taxon>
        <taxon>Actinomycetota</taxon>
        <taxon>Actinomycetes</taxon>
        <taxon>Kitasatosporales</taxon>
        <taxon>Streptomycetaceae</taxon>
        <taxon>Streptomyces</taxon>
    </lineage>
</organism>
<protein>
    <submittedName>
        <fullName evidence="3">XRE Family Transcriptional Regulator</fullName>
    </submittedName>
</protein>
<dbReference type="PANTHER" id="PTHR35010:SF2">
    <property type="entry name" value="BLL4672 PROTEIN"/>
    <property type="match status" value="1"/>
</dbReference>
<dbReference type="Proteomes" id="UP000035016">
    <property type="component" value="Chromosome Chromosome"/>
</dbReference>
<evidence type="ECO:0000313" key="3">
    <source>
        <dbReference type="EMBL" id="CQR61794.1"/>
    </source>
</evidence>